<protein>
    <submittedName>
        <fullName evidence="2">2-iminobutanoate/2-iminopropanoate deaminase</fullName>
    </submittedName>
</protein>
<gene>
    <name evidence="2" type="ORF">SAMN05421687_106101</name>
</gene>
<dbReference type="PANTHER" id="PTHR11803">
    <property type="entry name" value="2-IMINOBUTANOATE/2-IMINOPROPANOATE DEAMINASE RIDA"/>
    <property type="match status" value="1"/>
</dbReference>
<accession>A0A1N7JIH8</accession>
<dbReference type="Pfam" id="PF01042">
    <property type="entry name" value="Ribonuc_L-PSP"/>
    <property type="match status" value="1"/>
</dbReference>
<dbReference type="AlphaFoldDB" id="A0A1N7JIH8"/>
<dbReference type="PANTHER" id="PTHR11803:SF39">
    <property type="entry name" value="2-IMINOBUTANOATE_2-IMINOPROPANOATE DEAMINASE"/>
    <property type="match status" value="1"/>
</dbReference>
<dbReference type="PROSITE" id="PS01094">
    <property type="entry name" value="UPF0076"/>
    <property type="match status" value="1"/>
</dbReference>
<name>A0A1N7JIH8_9BACI</name>
<dbReference type="GO" id="GO:0019239">
    <property type="term" value="F:deaminase activity"/>
    <property type="evidence" value="ECO:0007669"/>
    <property type="project" value="TreeGrafter"/>
</dbReference>
<dbReference type="InterPro" id="IPR035959">
    <property type="entry name" value="RutC-like_sf"/>
</dbReference>
<dbReference type="SUPFAM" id="SSF55298">
    <property type="entry name" value="YjgF-like"/>
    <property type="match status" value="1"/>
</dbReference>
<dbReference type="InterPro" id="IPR006056">
    <property type="entry name" value="RidA"/>
</dbReference>
<dbReference type="NCBIfam" id="TIGR00004">
    <property type="entry name" value="Rid family detoxifying hydrolase"/>
    <property type="match status" value="1"/>
</dbReference>
<sequence>MVKVIQTDKAPQAVGPYSQAVDAGDLIFISGQIGLDPETQQFVSDNVEEQTDQVMKNIGAILEEAGKKYTDIVKMGIFLDSMDDFQTVNDIYASFLSEPYPARAAIEAGKLPKGAKIEMEAIVKK</sequence>
<dbReference type="Proteomes" id="UP000187608">
    <property type="component" value="Unassembled WGS sequence"/>
</dbReference>
<organism evidence="2 3">
    <name type="scientific">Salimicrobium flavidum</name>
    <dbReference type="NCBI Taxonomy" id="570947"/>
    <lineage>
        <taxon>Bacteria</taxon>
        <taxon>Bacillati</taxon>
        <taxon>Bacillota</taxon>
        <taxon>Bacilli</taxon>
        <taxon>Bacillales</taxon>
        <taxon>Bacillaceae</taxon>
        <taxon>Salimicrobium</taxon>
    </lineage>
</organism>
<dbReference type="EMBL" id="FTOC01000006">
    <property type="protein sequence ID" value="SIS49110.1"/>
    <property type="molecule type" value="Genomic_DNA"/>
</dbReference>
<dbReference type="InterPro" id="IPR019897">
    <property type="entry name" value="RidA_CS"/>
</dbReference>
<keyword evidence="3" id="KW-1185">Reference proteome</keyword>
<dbReference type="GO" id="GO:0005829">
    <property type="term" value="C:cytosol"/>
    <property type="evidence" value="ECO:0007669"/>
    <property type="project" value="TreeGrafter"/>
</dbReference>
<comment type="similarity">
    <text evidence="1">Belongs to the RutC family.</text>
</comment>
<evidence type="ECO:0000313" key="3">
    <source>
        <dbReference type="Proteomes" id="UP000187608"/>
    </source>
</evidence>
<evidence type="ECO:0000313" key="2">
    <source>
        <dbReference type="EMBL" id="SIS49110.1"/>
    </source>
</evidence>
<dbReference type="InterPro" id="IPR006175">
    <property type="entry name" value="YjgF/YER057c/UK114"/>
</dbReference>
<dbReference type="OrthoDB" id="9803101at2"/>
<dbReference type="RefSeq" id="WP_076559180.1">
    <property type="nucleotide sequence ID" value="NZ_FTOC01000006.1"/>
</dbReference>
<dbReference type="STRING" id="570947.SAMN05421687_106101"/>
<proteinExistence type="inferred from homology"/>
<evidence type="ECO:0000256" key="1">
    <source>
        <dbReference type="ARBA" id="ARBA00010552"/>
    </source>
</evidence>
<dbReference type="FunFam" id="3.30.1330.40:FF:000001">
    <property type="entry name" value="L-PSP family endoribonuclease"/>
    <property type="match status" value="1"/>
</dbReference>
<dbReference type="Gene3D" id="3.30.1330.40">
    <property type="entry name" value="RutC-like"/>
    <property type="match status" value="1"/>
</dbReference>
<dbReference type="CDD" id="cd00448">
    <property type="entry name" value="YjgF_YER057c_UK114_family"/>
    <property type="match status" value="1"/>
</dbReference>
<reference evidence="3" key="1">
    <citation type="submission" date="2017-01" db="EMBL/GenBank/DDBJ databases">
        <authorList>
            <person name="Varghese N."/>
            <person name="Submissions S."/>
        </authorList>
    </citation>
    <scope>NUCLEOTIDE SEQUENCE [LARGE SCALE GENOMIC DNA]</scope>
    <source>
        <strain evidence="3">DSM 23127</strain>
    </source>
</reference>